<dbReference type="Gene3D" id="2.40.370.10">
    <property type="entry name" value="AttH-like domain"/>
    <property type="match status" value="1"/>
</dbReference>
<keyword evidence="3" id="KW-1185">Reference proteome</keyword>
<organism evidence="2 3">
    <name type="scientific">Pseudoscardovia suis</name>
    <dbReference type="NCBI Taxonomy" id="987063"/>
    <lineage>
        <taxon>Bacteria</taxon>
        <taxon>Bacillati</taxon>
        <taxon>Actinomycetota</taxon>
        <taxon>Actinomycetes</taxon>
        <taxon>Bifidobacteriales</taxon>
        <taxon>Bifidobacteriaceae</taxon>
        <taxon>Pseudoscardovia</taxon>
    </lineage>
</organism>
<dbReference type="AlphaFoldDB" id="A0A261ES04"/>
<feature type="compositionally biased region" description="Low complexity" evidence="1">
    <location>
        <begin position="156"/>
        <end position="170"/>
    </location>
</feature>
<dbReference type="InterPro" id="IPR023374">
    <property type="entry name" value="AttH-like_dom_sf"/>
</dbReference>
<sequence>MYARLMTDMEDYQSRGINPKRVEDWENSRRSPCAKDCWEAWDFDATLDDGAVLSLRVATKDGASIHFAKDTPAIRLSLVRGDGTLVQASRSFAAADCTWDEQELDIHCDDCELSGTLRGIHLVANALEVQGASAPTQAAEAAAEFAEAEEAEAESTRSAESAESAETSKIAAESTTISLNLDFTALTRPVRPATGILDMGYDGKRMLGWVCPMPLARVEGTVIIGGETHAIAGTARHSHAWGTVTPSRAINDWLVVSQDFGERMVMLLDATSSSRSGFIRFPMIFVMNKRGNLLYSNTLDSACTAETDGWYDDPETGTASPCAVAYSFDTPDGVKLRYELRGEGPLSAPEVHPCGSGTWGLTKFSCTDARFRAAGTLSITSPDASGVASETQGAGDDDDSYDGADLHLRTAQWTGETCFACGLVGKTFNVEHSPQITTEYAFEN</sequence>
<dbReference type="EMBL" id="MWWQ01000014">
    <property type="protein sequence ID" value="OZG49633.1"/>
    <property type="molecule type" value="Genomic_DNA"/>
</dbReference>
<dbReference type="RefSeq" id="WP_094691757.1">
    <property type="nucleotide sequence ID" value="NZ_MWWQ01000014.1"/>
</dbReference>
<dbReference type="SUPFAM" id="SSF159245">
    <property type="entry name" value="AttH-like"/>
    <property type="match status" value="1"/>
</dbReference>
<evidence type="ECO:0000313" key="2">
    <source>
        <dbReference type="EMBL" id="OZG49633.1"/>
    </source>
</evidence>
<accession>A0A261ES04</accession>
<proteinExistence type="predicted"/>
<dbReference type="Proteomes" id="UP000216454">
    <property type="component" value="Unassembled WGS sequence"/>
</dbReference>
<gene>
    <name evidence="2" type="ORF">PSSU_1457</name>
</gene>
<protein>
    <submittedName>
        <fullName evidence="2">Uncharacterized protein</fullName>
    </submittedName>
</protein>
<comment type="caution">
    <text evidence="2">The sequence shown here is derived from an EMBL/GenBank/DDBJ whole genome shotgun (WGS) entry which is preliminary data.</text>
</comment>
<evidence type="ECO:0000256" key="1">
    <source>
        <dbReference type="SAM" id="MobiDB-lite"/>
    </source>
</evidence>
<feature type="region of interest" description="Disordered" evidence="1">
    <location>
        <begin position="146"/>
        <end position="170"/>
    </location>
</feature>
<evidence type="ECO:0000313" key="3">
    <source>
        <dbReference type="Proteomes" id="UP000216454"/>
    </source>
</evidence>
<reference evidence="2 3" key="1">
    <citation type="journal article" date="2017" name="BMC Genomics">
        <title>Comparative genomic and phylogenomic analyses of the Bifidobacteriaceae family.</title>
        <authorList>
            <person name="Lugli G.A."/>
            <person name="Milani C."/>
            <person name="Turroni F."/>
            <person name="Duranti S."/>
            <person name="Mancabelli L."/>
            <person name="Mangifesta M."/>
            <person name="Ferrario C."/>
            <person name="Modesto M."/>
            <person name="Mattarelli P."/>
            <person name="Jiri K."/>
            <person name="van Sinderen D."/>
            <person name="Ventura M."/>
        </authorList>
    </citation>
    <scope>NUCLEOTIDE SEQUENCE [LARGE SCALE GENOMIC DNA]</scope>
    <source>
        <strain evidence="2 3">DSM 24744</strain>
    </source>
</reference>
<dbReference type="OrthoDB" id="5491608at2"/>
<name>A0A261ES04_9BIFI</name>